<evidence type="ECO:0000313" key="6">
    <source>
        <dbReference type="Proteomes" id="UP000000270"/>
    </source>
</evidence>
<proteinExistence type="predicted"/>
<evidence type="ECO:0000313" key="5">
    <source>
        <dbReference type="EMBL" id="BAF88620.1"/>
    </source>
</evidence>
<reference evidence="5 6" key="3">
    <citation type="journal article" date="2008" name="BMC Genomics">
        <title>The genome of the versatile nitrogen fixer Azorhizobium caulinodans ORS571.</title>
        <authorList>
            <person name="Lee KB."/>
            <person name="Backer P.D."/>
            <person name="Aono T."/>
            <person name="Liu CT."/>
            <person name="Suzuki S."/>
            <person name="Suzuki T."/>
            <person name="Kaneko T."/>
            <person name="Yamada M."/>
            <person name="Tabata S."/>
            <person name="Kupfer D.M."/>
            <person name="Najar F.Z."/>
            <person name="Wiley G.B."/>
            <person name="Roe B."/>
            <person name="Binnewies T.T."/>
            <person name="Ussery D.W."/>
            <person name="D'Haeze W."/>
            <person name="Herder J.D."/>
            <person name="Gevers D."/>
            <person name="Vereecke D."/>
            <person name="Holsters M."/>
            <person name="Oyaizu H."/>
        </authorList>
    </citation>
    <scope>NUCLEOTIDE SEQUENCE [LARGE SCALE GENOMIC DNA]</scope>
    <source>
        <strain evidence="6">ATCC 43989 / DSM 5975 / JCM 20966 / LMG 6465 / NBRC 14845 / NCIMB 13405 / ORS 571</strain>
    </source>
</reference>
<reference evidence="5 6" key="4">
    <citation type="journal article" date="2009" name="Appl. Environ. Microbiol.">
        <title>Comparative genome-wide transcriptional profiling of Azorhizobium caulinodans ORS571 grown under free-living and symbiotic conditions.</title>
        <authorList>
            <person name="Tsukada S."/>
            <person name="Aono T."/>
            <person name="Akiba N."/>
            <person name="Lee KB."/>
            <person name="Liu CT."/>
            <person name="Toyazaki H."/>
            <person name="Oyaizu H."/>
        </authorList>
    </citation>
    <scope>NUCLEOTIDE SEQUENCE [LARGE SCALE GENOMIC DNA]</scope>
    <source>
        <strain evidence="6">ATCC 43989 / DSM 5975 / JCM 20966 / LMG 6465 / NBRC 14845 / NCIMB 13405 / ORS 571</strain>
    </source>
</reference>
<reference evidence="6" key="2">
    <citation type="submission" date="2007-04" db="EMBL/GenBank/DDBJ databases">
        <title>Complete genome sequence of the nitrogen-fixing bacterium Azorhizobium caulinodans ORS571.</title>
        <authorList>
            <person name="Lee K.B."/>
            <person name="Backer P.D."/>
            <person name="Aono T."/>
            <person name="Liu C.T."/>
            <person name="Suzuki S."/>
            <person name="Suzuki T."/>
            <person name="Kaneko T."/>
            <person name="Yamada M."/>
            <person name="Tabata S."/>
            <person name="Kupfer D.M."/>
            <person name="Najar F.Z."/>
            <person name="Wiley G.B."/>
            <person name="Roe B."/>
            <person name="Binnewies T."/>
            <person name="Ussery D."/>
            <person name="Vereecke D."/>
            <person name="Gevers D."/>
            <person name="Holsters M."/>
            <person name="Oyaizu H."/>
        </authorList>
    </citation>
    <scope>NUCLEOTIDE SEQUENCE [LARGE SCALE GENOMIC DNA]</scope>
    <source>
        <strain evidence="6">ATCC 43989 / DSM 5975 / JCM 20966 / LMG 6465 / NBRC 14845 / NCIMB 13405 / ORS 571</strain>
    </source>
</reference>
<dbReference type="GO" id="GO:0003677">
    <property type="term" value="F:DNA binding"/>
    <property type="evidence" value="ECO:0007669"/>
    <property type="project" value="UniProtKB-KW"/>
</dbReference>
<dbReference type="SMART" id="SM00895">
    <property type="entry name" value="FCD"/>
    <property type="match status" value="1"/>
</dbReference>
<reference evidence="5 6" key="1">
    <citation type="journal article" date="2007" name="Appl. Environ. Microbiol.">
        <title>Rhizobial factors required for stem nodule maturation and maintenance in Sesbania rostrata-Azorhizobium caulinodans ORS571 symbiosis.</title>
        <authorList>
            <person name="Suzuki S."/>
            <person name="Aono T."/>
            <person name="Lee KB."/>
            <person name="Suzuki T."/>
            <person name="Liu CT."/>
            <person name="Miwa H."/>
            <person name="Wakao S."/>
            <person name="Iki T."/>
            <person name="Oyaizu H."/>
        </authorList>
    </citation>
    <scope>NUCLEOTIDE SEQUENCE [LARGE SCALE GENOMIC DNA]</scope>
    <source>
        <strain evidence="6">ATCC 43989 / DSM 5975 / JCM 20966 / LMG 6465 / NBRC 14845 / NCIMB 13405 / ORS 571</strain>
    </source>
</reference>
<dbReference type="Pfam" id="PF07729">
    <property type="entry name" value="FCD"/>
    <property type="match status" value="1"/>
</dbReference>
<dbReference type="SUPFAM" id="SSF46785">
    <property type="entry name" value="Winged helix' DNA-binding domain"/>
    <property type="match status" value="1"/>
</dbReference>
<reference evidence="5 6" key="5">
    <citation type="journal article" date="2010" name="Appl. Environ. Microbiol.">
        <title>phrR-like gene praR of Azorhizobium caulinodans ORS571 is essential for symbiosis with Sesbania rostrata and is involved in expression of reb genes.</title>
        <authorList>
            <person name="Akiba N."/>
            <person name="Aono T."/>
            <person name="Toyazaki H."/>
            <person name="Sato S."/>
            <person name="Oyaizu H."/>
        </authorList>
    </citation>
    <scope>NUCLEOTIDE SEQUENCE [LARGE SCALE GENOMIC DNA]</scope>
    <source>
        <strain evidence="6">ATCC 43989 / DSM 5975 / JCM 20966 / LMG 6465 / NBRC 14845 / NCIMB 13405 / ORS 571</strain>
    </source>
</reference>
<organism evidence="5 6">
    <name type="scientific">Azorhizobium caulinodans (strain ATCC 43989 / DSM 5975 / JCM 20966 / LMG 6465 / NBRC 14845 / NCIMB 13405 / ORS 571)</name>
    <dbReference type="NCBI Taxonomy" id="438753"/>
    <lineage>
        <taxon>Bacteria</taxon>
        <taxon>Pseudomonadati</taxon>
        <taxon>Pseudomonadota</taxon>
        <taxon>Alphaproteobacteria</taxon>
        <taxon>Hyphomicrobiales</taxon>
        <taxon>Xanthobacteraceae</taxon>
        <taxon>Azorhizobium</taxon>
    </lineage>
</organism>
<dbReference type="InterPro" id="IPR011711">
    <property type="entry name" value="GntR_C"/>
</dbReference>
<keyword evidence="2" id="KW-0238">DNA-binding</keyword>
<dbReference type="Gene3D" id="1.10.10.10">
    <property type="entry name" value="Winged helix-like DNA-binding domain superfamily/Winged helix DNA-binding domain"/>
    <property type="match status" value="1"/>
</dbReference>
<protein>
    <submittedName>
        <fullName evidence="5">Transcriptional regulator</fullName>
    </submittedName>
</protein>
<evidence type="ECO:0000256" key="3">
    <source>
        <dbReference type="ARBA" id="ARBA00023163"/>
    </source>
</evidence>
<name>A8IB77_AZOC5</name>
<dbReference type="GO" id="GO:0003700">
    <property type="term" value="F:DNA-binding transcription factor activity"/>
    <property type="evidence" value="ECO:0007669"/>
    <property type="project" value="InterPro"/>
</dbReference>
<dbReference type="EMBL" id="AP009384">
    <property type="protein sequence ID" value="BAF88620.1"/>
    <property type="molecule type" value="Genomic_DNA"/>
</dbReference>
<dbReference type="HOGENOM" id="CLU_017584_5_1_5"/>
<dbReference type="Proteomes" id="UP000000270">
    <property type="component" value="Chromosome"/>
</dbReference>
<keyword evidence="1" id="KW-0805">Transcription regulation</keyword>
<dbReference type="InterPro" id="IPR036390">
    <property type="entry name" value="WH_DNA-bd_sf"/>
</dbReference>
<evidence type="ECO:0000259" key="4">
    <source>
        <dbReference type="PROSITE" id="PS50949"/>
    </source>
</evidence>
<evidence type="ECO:0000256" key="2">
    <source>
        <dbReference type="ARBA" id="ARBA00023125"/>
    </source>
</evidence>
<sequence length="257" mass="28727">MYKMGRGSARLWRAAGERRAGMATRSEVVTRKLRETILDGAYEPGARLNEVALAERMSVSRTPVRAALSLLFAEGLLDYEPNCGYVVRRISPDDALHIYTVRANLEGLAARLAAEIGITGEPRERFQSILAEMESLISGKAWGEVQQRRWGELNITFHGAICLAAGNDYLTSSIQRTRTLPVLTERGLKTFSAERAVVWWDRAAYRRSQDDHLDIGEAILAGQGTRAEAVMREHIERAGRLIRQKLAIRAEARRALP</sequence>
<dbReference type="SUPFAM" id="SSF48008">
    <property type="entry name" value="GntR ligand-binding domain-like"/>
    <property type="match status" value="1"/>
</dbReference>
<dbReference type="CDD" id="cd07377">
    <property type="entry name" value="WHTH_GntR"/>
    <property type="match status" value="1"/>
</dbReference>
<dbReference type="Pfam" id="PF00392">
    <property type="entry name" value="GntR"/>
    <property type="match status" value="1"/>
</dbReference>
<reference evidence="5 6" key="6">
    <citation type="journal article" date="2011" name="Appl. Environ. Microbiol.">
        <title>Involvement of the azorhizobial chromosome partition gene (parA) in the onset of bacteroid differentiation during Sesbania rostrata stem nodule development.</title>
        <authorList>
            <person name="Liu CT."/>
            <person name="Lee KB."/>
            <person name="Wang YS."/>
            <person name="Peng MH."/>
            <person name="Lee KT."/>
            <person name="Suzuki S."/>
            <person name="Suzuki T."/>
            <person name="Oyaizu H."/>
        </authorList>
    </citation>
    <scope>NUCLEOTIDE SEQUENCE [LARGE SCALE GENOMIC DNA]</scope>
    <source>
        <strain evidence="6">ATCC 43989 / DSM 5975 / JCM 20966 / LMG 6465 / NBRC 14845 / NCIMB 13405 / ORS 571</strain>
    </source>
</reference>
<dbReference type="SMART" id="SM00345">
    <property type="entry name" value="HTH_GNTR"/>
    <property type="match status" value="1"/>
</dbReference>
<dbReference type="eggNOG" id="COG1802">
    <property type="taxonomic scope" value="Bacteria"/>
</dbReference>
<accession>A8IB77</accession>
<keyword evidence="6" id="KW-1185">Reference proteome</keyword>
<dbReference type="InterPro" id="IPR008920">
    <property type="entry name" value="TF_FadR/GntR_C"/>
</dbReference>
<feature type="domain" description="HTH gntR-type" evidence="4">
    <location>
        <begin position="23"/>
        <end position="90"/>
    </location>
</feature>
<dbReference type="STRING" id="438753.AZC_2622"/>
<gene>
    <name evidence="5" type="primary">gntR</name>
    <name evidence="5" type="ordered locus">AZC_2622</name>
</gene>
<keyword evidence="3" id="KW-0804">Transcription</keyword>
<dbReference type="AlphaFoldDB" id="A8IB77"/>
<dbReference type="KEGG" id="azc:AZC_2622"/>
<evidence type="ECO:0000256" key="1">
    <source>
        <dbReference type="ARBA" id="ARBA00023015"/>
    </source>
</evidence>
<dbReference type="PANTHER" id="PTHR43537:SF24">
    <property type="entry name" value="GLUCONATE OPERON TRANSCRIPTIONAL REPRESSOR"/>
    <property type="match status" value="1"/>
</dbReference>
<dbReference type="InterPro" id="IPR000524">
    <property type="entry name" value="Tscrpt_reg_HTH_GntR"/>
</dbReference>
<dbReference type="PROSITE" id="PS50949">
    <property type="entry name" value="HTH_GNTR"/>
    <property type="match status" value="1"/>
</dbReference>
<dbReference type="PANTHER" id="PTHR43537">
    <property type="entry name" value="TRANSCRIPTIONAL REGULATOR, GNTR FAMILY"/>
    <property type="match status" value="1"/>
</dbReference>
<dbReference type="Gene3D" id="1.20.120.530">
    <property type="entry name" value="GntR ligand-binding domain-like"/>
    <property type="match status" value="1"/>
</dbReference>
<dbReference type="InterPro" id="IPR036388">
    <property type="entry name" value="WH-like_DNA-bd_sf"/>
</dbReference>